<dbReference type="OrthoDB" id="6134204at2759"/>
<name>A0A1S3JWW8_LINAN</name>
<evidence type="ECO:0000256" key="1">
    <source>
        <dbReference type="SAM" id="MobiDB-lite"/>
    </source>
</evidence>
<proteinExistence type="predicted"/>
<feature type="region of interest" description="Disordered" evidence="1">
    <location>
        <begin position="1"/>
        <end position="38"/>
    </location>
</feature>
<evidence type="ECO:0000259" key="2">
    <source>
        <dbReference type="SMART" id="SM01114"/>
    </source>
</evidence>
<accession>A0A1S3JWW8</accession>
<dbReference type="SMART" id="SM01114">
    <property type="entry name" value="CXC"/>
    <property type="match status" value="1"/>
</dbReference>
<feature type="compositionally biased region" description="Low complexity" evidence="1">
    <location>
        <begin position="9"/>
        <end position="19"/>
    </location>
</feature>
<evidence type="ECO:0000313" key="3">
    <source>
        <dbReference type="Proteomes" id="UP000085678"/>
    </source>
</evidence>
<dbReference type="PANTHER" id="PTHR46704:SF9">
    <property type="entry name" value="BHLH DOMAIN-CONTAINING PROTEIN"/>
    <property type="match status" value="1"/>
</dbReference>
<gene>
    <name evidence="4" type="primary">LOC106176632</name>
</gene>
<keyword evidence="3" id="KW-1185">Reference proteome</keyword>
<dbReference type="GeneID" id="106176632"/>
<dbReference type="KEGG" id="lak:106176632"/>
<dbReference type="AlphaFoldDB" id="A0A1S3JWW8"/>
<protein>
    <submittedName>
        <fullName evidence="4">Uncharacterized protein LOC106176632 isoform X1</fullName>
    </submittedName>
</protein>
<dbReference type="InParanoid" id="A0A1S3JWW8"/>
<sequence length="335" mass="37539">MSNSQAMADSSDPSTSSTTRPKIQGPSPKMLRSVSGLGMSKSPVLPPICIICKKKDRYIKVRGKRERDRLSCAETLDGGSLRKTAERKKDESILMHIRDKDCAAIGVKYHHSCYKEYTRPVKQDTAETATVERHPYTKSYQHFCKEVVQKRIIEGQAVLRMTQLLQYFKNYVMKFESVDASDYRSSQLKSRLMTNFPQLTFHTLSSKSSSTLVYLGPLEAGNVEERLESLFEGMTSSETDAASTERRHPQHLNGENLKTVYYAGLEVKWTTQDPAPESVFLSVSCKCSASKCASKSCSCRAYKLSCTDVCGCNYCTNKSGRKRAVTGSEDEDDID</sequence>
<reference evidence="4" key="1">
    <citation type="submission" date="2025-08" db="UniProtKB">
        <authorList>
            <consortium name="RefSeq"/>
        </authorList>
    </citation>
    <scope>IDENTIFICATION</scope>
    <source>
        <tissue evidence="4">Gonads</tissue>
    </source>
</reference>
<feature type="domain" description="Tesmin/TSO1-like CXC" evidence="2">
    <location>
        <begin position="280"/>
        <end position="321"/>
    </location>
</feature>
<evidence type="ECO:0000313" key="4">
    <source>
        <dbReference type="RefSeq" id="XP_013414551.1"/>
    </source>
</evidence>
<dbReference type="Proteomes" id="UP000085678">
    <property type="component" value="Unplaced"/>
</dbReference>
<dbReference type="RefSeq" id="XP_013414551.1">
    <property type="nucleotide sequence ID" value="XM_013559097.2"/>
</dbReference>
<dbReference type="PANTHER" id="PTHR46704">
    <property type="entry name" value="CXC DOMAIN-CONTAINING PROTEIN-RELATED"/>
    <property type="match status" value="1"/>
</dbReference>
<dbReference type="InterPro" id="IPR033467">
    <property type="entry name" value="Tesmin/TSO1-like_CXC"/>
</dbReference>
<organism evidence="3 4">
    <name type="scientific">Lingula anatina</name>
    <name type="common">Brachiopod</name>
    <name type="synonym">Lingula unguis</name>
    <dbReference type="NCBI Taxonomy" id="7574"/>
    <lineage>
        <taxon>Eukaryota</taxon>
        <taxon>Metazoa</taxon>
        <taxon>Spiralia</taxon>
        <taxon>Lophotrochozoa</taxon>
        <taxon>Brachiopoda</taxon>
        <taxon>Linguliformea</taxon>
        <taxon>Lingulata</taxon>
        <taxon>Lingulida</taxon>
        <taxon>Linguloidea</taxon>
        <taxon>Lingulidae</taxon>
        <taxon>Lingula</taxon>
    </lineage>
</organism>